<name>A0AAW4P6Z1_9EURY</name>
<gene>
    <name evidence="1" type="ORF">EGH23_01320</name>
</gene>
<dbReference type="Proteomes" id="UP001430455">
    <property type="component" value="Unassembled WGS sequence"/>
</dbReference>
<sequence length="99" mass="10826">MVTLWFGEHLVRIVARPIVERDGGIGERQISAAVPRDRVDDQRRRREWVADGGLGDGAAVARTQPPGASEPVAGLGSEITVCYESGIRRYVELTPGEDR</sequence>
<evidence type="ECO:0000313" key="2">
    <source>
        <dbReference type="Proteomes" id="UP001430455"/>
    </source>
</evidence>
<reference evidence="1 2" key="1">
    <citation type="submission" date="2021-06" db="EMBL/GenBank/DDBJ databases">
        <title>Halomicroarcula sp. a new haloarchaeum isolated from saline soil.</title>
        <authorList>
            <person name="Duran-Viseras A."/>
            <person name="Sanchez-Porro C."/>
            <person name="Ventosa A."/>
        </authorList>
    </citation>
    <scope>NUCLEOTIDE SEQUENCE [LARGE SCALE GENOMIC DNA]</scope>
    <source>
        <strain evidence="1 2">F27</strain>
    </source>
</reference>
<dbReference type="EMBL" id="RKLT01000001">
    <property type="protein sequence ID" value="MBX0293516.1"/>
    <property type="molecule type" value="Genomic_DNA"/>
</dbReference>
<proteinExistence type="predicted"/>
<accession>A0AAW4P6Z1</accession>
<dbReference type="AlphaFoldDB" id="A0AAW4P6Z1"/>
<organism evidence="1 2">
    <name type="scientific">Haloarcula nitratireducens</name>
    <dbReference type="NCBI Taxonomy" id="2487749"/>
    <lineage>
        <taxon>Archaea</taxon>
        <taxon>Methanobacteriati</taxon>
        <taxon>Methanobacteriota</taxon>
        <taxon>Stenosarchaea group</taxon>
        <taxon>Halobacteria</taxon>
        <taxon>Halobacteriales</taxon>
        <taxon>Haloarculaceae</taxon>
        <taxon>Haloarcula</taxon>
    </lineage>
</organism>
<dbReference type="RefSeq" id="WP_220578229.1">
    <property type="nucleotide sequence ID" value="NZ_RKLT01000001.1"/>
</dbReference>
<keyword evidence="2" id="KW-1185">Reference proteome</keyword>
<protein>
    <submittedName>
        <fullName evidence="1">Uncharacterized protein</fullName>
    </submittedName>
</protein>
<comment type="caution">
    <text evidence="1">The sequence shown here is derived from an EMBL/GenBank/DDBJ whole genome shotgun (WGS) entry which is preliminary data.</text>
</comment>
<evidence type="ECO:0000313" key="1">
    <source>
        <dbReference type="EMBL" id="MBX0293516.1"/>
    </source>
</evidence>